<dbReference type="SUPFAM" id="SSF52540">
    <property type="entry name" value="P-loop containing nucleoside triphosphate hydrolases"/>
    <property type="match status" value="1"/>
</dbReference>
<comment type="similarity">
    <text evidence="1">Belongs to the DNA mismatch repair MutS family.</text>
</comment>
<gene>
    <name evidence="7" type="ORF">EV199_2821</name>
</gene>
<dbReference type="OrthoDB" id="1097361at2"/>
<evidence type="ECO:0000256" key="1">
    <source>
        <dbReference type="ARBA" id="ARBA00006271"/>
    </source>
</evidence>
<protein>
    <submittedName>
        <fullName evidence="7">MutS-like protein</fullName>
    </submittedName>
</protein>
<dbReference type="InterPro" id="IPR045076">
    <property type="entry name" value="MutS"/>
</dbReference>
<dbReference type="GO" id="GO:0005524">
    <property type="term" value="F:ATP binding"/>
    <property type="evidence" value="ECO:0007669"/>
    <property type="project" value="UniProtKB-KW"/>
</dbReference>
<dbReference type="InterPro" id="IPR007696">
    <property type="entry name" value="DNA_mismatch_repair_MutS_core"/>
</dbReference>
<evidence type="ECO:0000256" key="4">
    <source>
        <dbReference type="ARBA" id="ARBA00023125"/>
    </source>
</evidence>
<dbReference type="AlphaFoldDB" id="A0A4Q7MQC6"/>
<dbReference type="PANTHER" id="PTHR11361:SF34">
    <property type="entry name" value="DNA MISMATCH REPAIR PROTEIN MSH1, MITOCHONDRIAL"/>
    <property type="match status" value="1"/>
</dbReference>
<evidence type="ECO:0000256" key="2">
    <source>
        <dbReference type="ARBA" id="ARBA00022741"/>
    </source>
</evidence>
<dbReference type="RefSeq" id="WP_130541467.1">
    <property type="nucleotide sequence ID" value="NZ_CP042431.1"/>
</dbReference>
<evidence type="ECO:0000313" key="8">
    <source>
        <dbReference type="Proteomes" id="UP000293874"/>
    </source>
</evidence>
<dbReference type="SUPFAM" id="SSF48334">
    <property type="entry name" value="DNA repair protein MutS, domain III"/>
    <property type="match status" value="1"/>
</dbReference>
<dbReference type="GO" id="GO:0140664">
    <property type="term" value="F:ATP-dependent DNA damage sensor activity"/>
    <property type="evidence" value="ECO:0007669"/>
    <property type="project" value="InterPro"/>
</dbReference>
<dbReference type="InterPro" id="IPR027417">
    <property type="entry name" value="P-loop_NTPase"/>
</dbReference>
<keyword evidence="4" id="KW-0238">DNA-binding</keyword>
<proteinExistence type="inferred from homology"/>
<dbReference type="InterPro" id="IPR036187">
    <property type="entry name" value="DNA_mismatch_repair_MutS_sf"/>
</dbReference>
<dbReference type="GO" id="GO:0030983">
    <property type="term" value="F:mismatched DNA binding"/>
    <property type="evidence" value="ECO:0007669"/>
    <property type="project" value="InterPro"/>
</dbReference>
<keyword evidence="3" id="KW-0067">ATP-binding</keyword>
<dbReference type="Pfam" id="PF00488">
    <property type="entry name" value="MutS_V"/>
    <property type="match status" value="1"/>
</dbReference>
<accession>A0A4Q7MQC6</accession>
<keyword evidence="2" id="KW-0547">Nucleotide-binding</keyword>
<dbReference type="Gene3D" id="1.10.1420.10">
    <property type="match status" value="1"/>
</dbReference>
<evidence type="ECO:0000313" key="7">
    <source>
        <dbReference type="EMBL" id="RZS70922.1"/>
    </source>
</evidence>
<organism evidence="7 8">
    <name type="scientific">Pseudobacter ginsenosidimutans</name>
    <dbReference type="NCBI Taxonomy" id="661488"/>
    <lineage>
        <taxon>Bacteria</taxon>
        <taxon>Pseudomonadati</taxon>
        <taxon>Bacteroidota</taxon>
        <taxon>Chitinophagia</taxon>
        <taxon>Chitinophagales</taxon>
        <taxon>Chitinophagaceae</taxon>
        <taxon>Pseudobacter</taxon>
    </lineage>
</organism>
<name>A0A4Q7MQC6_9BACT</name>
<evidence type="ECO:0000256" key="3">
    <source>
        <dbReference type="ARBA" id="ARBA00022840"/>
    </source>
</evidence>
<dbReference type="Gene3D" id="3.40.50.300">
    <property type="entry name" value="P-loop containing nucleotide triphosphate hydrolases"/>
    <property type="match status" value="1"/>
</dbReference>
<comment type="caution">
    <text evidence="7">The sequence shown here is derived from an EMBL/GenBank/DDBJ whole genome shotgun (WGS) entry which is preliminary data.</text>
</comment>
<dbReference type="GO" id="GO:0006298">
    <property type="term" value="P:mismatch repair"/>
    <property type="evidence" value="ECO:0007669"/>
    <property type="project" value="InterPro"/>
</dbReference>
<evidence type="ECO:0000259" key="6">
    <source>
        <dbReference type="SMART" id="SM00534"/>
    </source>
</evidence>
<keyword evidence="8" id="KW-1185">Reference proteome</keyword>
<dbReference type="InterPro" id="IPR000432">
    <property type="entry name" value="DNA_mismatch_repair_MutS_C"/>
</dbReference>
<feature type="domain" description="DNA mismatch repair proteins mutS family" evidence="6">
    <location>
        <begin position="256"/>
        <end position="435"/>
    </location>
</feature>
<dbReference type="EMBL" id="SGXA01000002">
    <property type="protein sequence ID" value="RZS70922.1"/>
    <property type="molecule type" value="Genomic_DNA"/>
</dbReference>
<dbReference type="Pfam" id="PF05192">
    <property type="entry name" value="MutS_III"/>
    <property type="match status" value="1"/>
</dbReference>
<dbReference type="SMART" id="SM00534">
    <property type="entry name" value="MUTSac"/>
    <property type="match status" value="1"/>
</dbReference>
<reference evidence="7 8" key="1">
    <citation type="submission" date="2019-02" db="EMBL/GenBank/DDBJ databases">
        <title>Genomic Encyclopedia of Type Strains, Phase IV (KMG-IV): sequencing the most valuable type-strain genomes for metagenomic binning, comparative biology and taxonomic classification.</title>
        <authorList>
            <person name="Goeker M."/>
        </authorList>
    </citation>
    <scope>NUCLEOTIDE SEQUENCE [LARGE SCALE GENOMIC DNA]</scope>
    <source>
        <strain evidence="7 8">DSM 18116</strain>
    </source>
</reference>
<keyword evidence="5" id="KW-0234">DNA repair</keyword>
<dbReference type="PANTHER" id="PTHR11361">
    <property type="entry name" value="DNA MISMATCH REPAIR PROTEIN MUTS FAMILY MEMBER"/>
    <property type="match status" value="1"/>
</dbReference>
<keyword evidence="5" id="KW-0227">DNA damage</keyword>
<evidence type="ECO:0000256" key="5">
    <source>
        <dbReference type="ARBA" id="ARBA00023204"/>
    </source>
</evidence>
<dbReference type="Proteomes" id="UP000293874">
    <property type="component" value="Unassembled WGS sequence"/>
</dbReference>
<sequence>MEFLADKQTLLDLNVLGKYKTGSLFSLFNHVVTSGGERLLDEMFRHPLTDVTAINSRSSVFHYFQRMELQLPFDEAAFSKAEQFLLNGCDDKWFFFLFRTGRRKLWSLMRLNNDAEEFDEGLRAALQVLGQLALFFQEMQQDQRNPLYAKASEYLAMLHANGIADHELTNSTVKGLGAELKYDYLLRGKLYRKMQSLLEFVYLLDVAAAVGKVACSNKLVFARALGSESSVLEISNCRHPALEKAIGNDLNLNEGQNIFFLTGANMAGKSTFMKSVGAAFYLAHMGFPVAADSMRFSVKKGIYSSINVPDDLQQGISHFYAEVLRVKQVAGSVCSRLPLLVIFDELFKGTNVKDAYDATLAVTAAFANYRQCDFIISTHIIEVGEALKHVQPNMQFGFMPTVMKGSIPGYTYRMKEGITEDRHGMMIIRNEGILDIL</sequence>